<keyword evidence="2" id="KW-1185">Reference proteome</keyword>
<evidence type="ECO:0008006" key="3">
    <source>
        <dbReference type="Google" id="ProtNLM"/>
    </source>
</evidence>
<dbReference type="PANTHER" id="PTHR48219">
    <property type="entry name" value="VACUOLAR PROTEIN SORTING-ASSOCIATED PROTEIN 62-RELATED"/>
    <property type="match status" value="1"/>
</dbReference>
<dbReference type="Pfam" id="PF06101">
    <property type="entry name" value="Vps62"/>
    <property type="match status" value="1"/>
</dbReference>
<dbReference type="RefSeq" id="WP_057721649.1">
    <property type="nucleotide sequence ID" value="NZ_JYLM01000001.1"/>
</dbReference>
<name>A0A1H2EQG9_9PSED</name>
<reference evidence="1 2" key="1">
    <citation type="submission" date="2016-10" db="EMBL/GenBank/DDBJ databases">
        <authorList>
            <person name="Varghese N."/>
            <person name="Submissions S."/>
        </authorList>
    </citation>
    <scope>NUCLEOTIDE SEQUENCE [LARGE SCALE GENOMIC DNA]</scope>
    <source>
        <strain evidence="1 2">BS2775</strain>
    </source>
</reference>
<proteinExistence type="predicted"/>
<dbReference type="EMBL" id="LT629782">
    <property type="protein sequence ID" value="SDT97335.1"/>
    <property type="molecule type" value="Genomic_DNA"/>
</dbReference>
<organism evidence="1 2">
    <name type="scientific">Pseudomonas orientalis</name>
    <dbReference type="NCBI Taxonomy" id="76758"/>
    <lineage>
        <taxon>Bacteria</taxon>
        <taxon>Pseudomonadati</taxon>
        <taxon>Pseudomonadota</taxon>
        <taxon>Gammaproteobacteria</taxon>
        <taxon>Pseudomonadales</taxon>
        <taxon>Pseudomonadaceae</taxon>
        <taxon>Pseudomonas</taxon>
    </lineage>
</organism>
<gene>
    <name evidence="1" type="ORF">SAMN04490197_1572</name>
</gene>
<dbReference type="Proteomes" id="UP000183653">
    <property type="component" value="Chromosome I"/>
</dbReference>
<evidence type="ECO:0000313" key="1">
    <source>
        <dbReference type="EMBL" id="SDT97335.1"/>
    </source>
</evidence>
<sequence>MAPLKYKDLLINFTNNFTHFWNNRRREDGHFGDAPASLWRPRIPPKLAGYYPIGDRLEDNFKTIDGVQAMPVVADANGPTGTALKPPTDFERVWAFEQPGHNVSIWRPIPPEGYVAMGLVVGNGLLEPSVNAVRCLRDDLAVTSHIDELLWSDRGTGAPGDFSAWSVKPPTAPPVEVYFSAGTFMGQPGYARPLASSPAHALRAHMLIESTAPSVAPLLHSYAKPSAFEKTTTAYVTQLPWFTIEDPDLTPMEQLTQTPYYQLERKDYYVLLNHAHNNTSTVQRYNWASTNIENGSTTESTSQTVGTESSVELQFASFFKASAKISLSVTQVSTQTRGWAKSETYTVWCTLGPHKAVAVYLINSDYRLLRADGRQVGQMYTRSNENSLYWSEYPATQGNTVRVSRSIAGETSAEIILP</sequence>
<dbReference type="OrthoDB" id="1495469at2"/>
<dbReference type="InterPro" id="IPR009291">
    <property type="entry name" value="Vps62"/>
</dbReference>
<dbReference type="PANTHER" id="PTHR48219:SF1">
    <property type="entry name" value="VACUOLAR PROTEIN SORTING-ASSOCIATED PROTEIN 62"/>
    <property type="match status" value="1"/>
</dbReference>
<protein>
    <recommendedName>
        <fullName evidence="3">Insecticidal crystal toxin domain-containing protein</fullName>
    </recommendedName>
</protein>
<evidence type="ECO:0000313" key="2">
    <source>
        <dbReference type="Proteomes" id="UP000183653"/>
    </source>
</evidence>
<accession>A0A1H2EQG9</accession>
<dbReference type="AlphaFoldDB" id="A0A1H2EQG9"/>